<dbReference type="SUPFAM" id="SSF51735">
    <property type="entry name" value="NAD(P)-binding Rossmann-fold domains"/>
    <property type="match status" value="1"/>
</dbReference>
<dbReference type="Pfam" id="PF13460">
    <property type="entry name" value="NAD_binding_10"/>
    <property type="match status" value="1"/>
</dbReference>
<dbReference type="AlphaFoldDB" id="A0A5N5UBM1"/>
<protein>
    <submittedName>
        <fullName evidence="2">NAD(P)H-binding protein</fullName>
    </submittedName>
</protein>
<dbReference type="Proteomes" id="UP000326865">
    <property type="component" value="Unassembled WGS sequence"/>
</dbReference>
<sequence length="213" mass="22365">MWYETRSVRATGRTGEPLVAQALDRGHEVTGFARDPADITHEDDRLTVVTGDAYGGTNVGEAVAGADAVVSVLGQGKESPDDLLTAAGDHILEAMADAGVERFITLVGAGVREPGESVSFGGRVMGGLLKLVATEVLADAEGHVDHVKASDTDWTVVRAPRLTDGAYTGNIDHGPDLELGLRDAATRANVAAFMLDCAEGDDYLHELPKVSDR</sequence>
<dbReference type="InterPro" id="IPR051606">
    <property type="entry name" value="Polyketide_Oxido-like"/>
</dbReference>
<evidence type="ECO:0000259" key="1">
    <source>
        <dbReference type="Pfam" id="PF13460"/>
    </source>
</evidence>
<dbReference type="InterPro" id="IPR036291">
    <property type="entry name" value="NAD(P)-bd_dom_sf"/>
</dbReference>
<dbReference type="GO" id="GO:0042602">
    <property type="term" value="F:riboflavin reductase (NADPH) activity"/>
    <property type="evidence" value="ECO:0007669"/>
    <property type="project" value="TreeGrafter"/>
</dbReference>
<dbReference type="PANTHER" id="PTHR43355">
    <property type="entry name" value="FLAVIN REDUCTASE (NADPH)"/>
    <property type="match status" value="1"/>
</dbReference>
<dbReference type="Gene3D" id="3.40.50.720">
    <property type="entry name" value="NAD(P)-binding Rossmann-like Domain"/>
    <property type="match status" value="1"/>
</dbReference>
<dbReference type="PANTHER" id="PTHR43355:SF2">
    <property type="entry name" value="FLAVIN REDUCTASE (NADPH)"/>
    <property type="match status" value="1"/>
</dbReference>
<dbReference type="GO" id="GO:0004074">
    <property type="term" value="F:biliverdin reductase [NAD(P)H] activity"/>
    <property type="evidence" value="ECO:0007669"/>
    <property type="project" value="TreeGrafter"/>
</dbReference>
<keyword evidence="3" id="KW-1185">Reference proteome</keyword>
<reference evidence="2 3" key="1">
    <citation type="submission" date="2019-10" db="EMBL/GenBank/DDBJ databases">
        <title>Unraveling microbial dark matter from salterns through culturing: the case of the genus Halosegnis.</title>
        <authorList>
            <person name="Duran-Viseras A."/>
            <person name="Andrei A.-S."/>
            <person name="Vera-Gargallo B."/>
            <person name="Ghai R."/>
            <person name="Sanchez-Porro C."/>
            <person name="Ventosa A."/>
        </authorList>
    </citation>
    <scope>NUCLEOTIDE SEQUENCE [LARGE SCALE GENOMIC DNA]</scope>
    <source>
        <strain evidence="2 3">F18-79</strain>
    </source>
</reference>
<comment type="caution">
    <text evidence="2">The sequence shown here is derived from an EMBL/GenBank/DDBJ whole genome shotgun (WGS) entry which is preliminary data.</text>
</comment>
<name>A0A5N5UBM1_9EURY</name>
<feature type="domain" description="NAD(P)-binding" evidence="1">
    <location>
        <begin position="10"/>
        <end position="199"/>
    </location>
</feature>
<evidence type="ECO:0000313" key="2">
    <source>
        <dbReference type="EMBL" id="KAB7516046.1"/>
    </source>
</evidence>
<accession>A0A5N5UBM1</accession>
<dbReference type="EMBL" id="QKKZ01000001">
    <property type="protein sequence ID" value="KAB7516046.1"/>
    <property type="molecule type" value="Genomic_DNA"/>
</dbReference>
<gene>
    <name evidence="2" type="ORF">DM867_02570</name>
</gene>
<proteinExistence type="predicted"/>
<organism evidence="2 3">
    <name type="scientific">Halosegnis rubeus</name>
    <dbReference type="NCBI Taxonomy" id="2212850"/>
    <lineage>
        <taxon>Archaea</taxon>
        <taxon>Methanobacteriati</taxon>
        <taxon>Methanobacteriota</taxon>
        <taxon>Stenosarchaea group</taxon>
        <taxon>Halobacteria</taxon>
        <taxon>Halobacteriales</taxon>
        <taxon>Natronomonadaceae</taxon>
        <taxon>Halosegnis</taxon>
    </lineage>
</organism>
<evidence type="ECO:0000313" key="3">
    <source>
        <dbReference type="Proteomes" id="UP000326865"/>
    </source>
</evidence>
<dbReference type="InterPro" id="IPR016040">
    <property type="entry name" value="NAD(P)-bd_dom"/>
</dbReference>